<dbReference type="InterPro" id="IPR000399">
    <property type="entry name" value="TPP-bd_CS"/>
</dbReference>
<keyword evidence="8" id="KW-1185">Reference proteome</keyword>
<dbReference type="SUPFAM" id="SSF52518">
    <property type="entry name" value="Thiamin diphosphate-binding fold (THDP-binding)"/>
    <property type="match status" value="2"/>
</dbReference>
<dbReference type="InterPro" id="IPR045229">
    <property type="entry name" value="TPP_enz"/>
</dbReference>
<dbReference type="PANTHER" id="PTHR18968:SF120">
    <property type="entry name" value="ACETOLACTATE SYNTHASE LARGE SUBUNIT"/>
    <property type="match status" value="1"/>
</dbReference>
<dbReference type="Gene3D" id="3.40.50.1220">
    <property type="entry name" value="TPP-binding domain"/>
    <property type="match status" value="1"/>
</dbReference>
<dbReference type="Pfam" id="PF00205">
    <property type="entry name" value="TPP_enzyme_M"/>
    <property type="match status" value="1"/>
</dbReference>
<protein>
    <submittedName>
        <fullName evidence="7">Thiamine pyrophosphate-binding protein</fullName>
    </submittedName>
</protein>
<dbReference type="KEGG" id="ptes:JQU52_05300"/>
<dbReference type="PANTHER" id="PTHR18968">
    <property type="entry name" value="THIAMINE PYROPHOSPHATE ENZYMES"/>
    <property type="match status" value="1"/>
</dbReference>
<feature type="domain" description="Thiamine pyrophosphate enzyme central" evidence="4">
    <location>
        <begin position="196"/>
        <end position="326"/>
    </location>
</feature>
<dbReference type="RefSeq" id="WP_230340090.1">
    <property type="nucleotide sequence ID" value="NZ_CP069798.1"/>
</dbReference>
<dbReference type="Gene3D" id="3.40.50.970">
    <property type="match status" value="2"/>
</dbReference>
<feature type="domain" description="Thiamine pyrophosphate enzyme N-terminal TPP-binding" evidence="6">
    <location>
        <begin position="8"/>
        <end position="122"/>
    </location>
</feature>
<dbReference type="InterPro" id="IPR012000">
    <property type="entry name" value="Thiamin_PyroP_enz_cen_dom"/>
</dbReference>
<dbReference type="GO" id="GO:0009099">
    <property type="term" value="P:L-valine biosynthetic process"/>
    <property type="evidence" value="ECO:0007669"/>
    <property type="project" value="TreeGrafter"/>
</dbReference>
<dbReference type="Pfam" id="PF02775">
    <property type="entry name" value="TPP_enzyme_C"/>
    <property type="match status" value="1"/>
</dbReference>
<feature type="domain" description="Thiamine pyrophosphate enzyme TPP-binding" evidence="5">
    <location>
        <begin position="387"/>
        <end position="533"/>
    </location>
</feature>
<evidence type="ECO:0000259" key="5">
    <source>
        <dbReference type="Pfam" id="PF02775"/>
    </source>
</evidence>
<dbReference type="GO" id="GO:0003984">
    <property type="term" value="F:acetolactate synthase activity"/>
    <property type="evidence" value="ECO:0007669"/>
    <property type="project" value="TreeGrafter"/>
</dbReference>
<dbReference type="InterPro" id="IPR029061">
    <property type="entry name" value="THDP-binding"/>
</dbReference>
<dbReference type="InterPro" id="IPR012001">
    <property type="entry name" value="Thiamin_PyroP_enz_TPP-bd_dom"/>
</dbReference>
<comment type="similarity">
    <text evidence="1 3">Belongs to the TPP enzyme family.</text>
</comment>
<dbReference type="InterPro" id="IPR011766">
    <property type="entry name" value="TPP_enzyme_TPP-bd"/>
</dbReference>
<evidence type="ECO:0000256" key="1">
    <source>
        <dbReference type="ARBA" id="ARBA00007812"/>
    </source>
</evidence>
<dbReference type="CDD" id="cd00568">
    <property type="entry name" value="TPP_enzymes"/>
    <property type="match status" value="1"/>
</dbReference>
<dbReference type="GO" id="GO:0009097">
    <property type="term" value="P:isoleucine biosynthetic process"/>
    <property type="evidence" value="ECO:0007669"/>
    <property type="project" value="TreeGrafter"/>
</dbReference>
<organism evidence="7 8">
    <name type="scientific">Paralysiella testudinis</name>
    <dbReference type="NCBI Taxonomy" id="2809020"/>
    <lineage>
        <taxon>Bacteria</taxon>
        <taxon>Pseudomonadati</taxon>
        <taxon>Pseudomonadota</taxon>
        <taxon>Betaproteobacteria</taxon>
        <taxon>Neisseriales</taxon>
        <taxon>Neisseriaceae</taxon>
        <taxon>Paralysiella</taxon>
    </lineage>
</organism>
<keyword evidence="2 3" id="KW-0786">Thiamine pyrophosphate</keyword>
<dbReference type="FunFam" id="3.40.50.970:FF:000007">
    <property type="entry name" value="Acetolactate synthase"/>
    <property type="match status" value="1"/>
</dbReference>
<reference evidence="7" key="1">
    <citation type="submission" date="2021-02" db="EMBL/GenBank/DDBJ databases">
        <title>Neisseriaceae sp. 26B isolated from the cloaca of a Common Toad-headed Turtle (Mesoclemmys nasuta).</title>
        <authorList>
            <person name="Spergser J."/>
            <person name="Busse H.-J."/>
        </authorList>
    </citation>
    <scope>NUCLEOTIDE SEQUENCE</scope>
    <source>
        <strain evidence="7">26B</strain>
    </source>
</reference>
<evidence type="ECO:0000313" key="8">
    <source>
        <dbReference type="Proteomes" id="UP000653156"/>
    </source>
</evidence>
<dbReference type="AlphaFoldDB" id="A0A892ZHY4"/>
<name>A0A892ZHY4_9NEIS</name>
<dbReference type="GO" id="GO:0000287">
    <property type="term" value="F:magnesium ion binding"/>
    <property type="evidence" value="ECO:0007669"/>
    <property type="project" value="InterPro"/>
</dbReference>
<evidence type="ECO:0000256" key="2">
    <source>
        <dbReference type="ARBA" id="ARBA00023052"/>
    </source>
</evidence>
<dbReference type="GO" id="GO:0005948">
    <property type="term" value="C:acetolactate synthase complex"/>
    <property type="evidence" value="ECO:0007669"/>
    <property type="project" value="TreeGrafter"/>
</dbReference>
<dbReference type="Proteomes" id="UP000653156">
    <property type="component" value="Chromosome"/>
</dbReference>
<dbReference type="SUPFAM" id="SSF52467">
    <property type="entry name" value="DHS-like NAD/FAD-binding domain"/>
    <property type="match status" value="1"/>
</dbReference>
<evidence type="ECO:0000313" key="7">
    <source>
        <dbReference type="EMBL" id="QRQ82801.1"/>
    </source>
</evidence>
<dbReference type="CDD" id="cd07035">
    <property type="entry name" value="TPP_PYR_POX_like"/>
    <property type="match status" value="1"/>
</dbReference>
<accession>A0A892ZHY4</accession>
<dbReference type="GO" id="GO:0050660">
    <property type="term" value="F:flavin adenine dinucleotide binding"/>
    <property type="evidence" value="ECO:0007669"/>
    <property type="project" value="TreeGrafter"/>
</dbReference>
<dbReference type="Pfam" id="PF02776">
    <property type="entry name" value="TPP_enzyme_N"/>
    <property type="match status" value="1"/>
</dbReference>
<dbReference type="NCBIfam" id="NF006052">
    <property type="entry name" value="PRK08199.1"/>
    <property type="match status" value="1"/>
</dbReference>
<evidence type="ECO:0000259" key="4">
    <source>
        <dbReference type="Pfam" id="PF00205"/>
    </source>
</evidence>
<gene>
    <name evidence="7" type="ORF">JQU52_05300</name>
</gene>
<evidence type="ECO:0000259" key="6">
    <source>
        <dbReference type="Pfam" id="PF02776"/>
    </source>
</evidence>
<dbReference type="PROSITE" id="PS00187">
    <property type="entry name" value="TPP_ENZYMES"/>
    <property type="match status" value="1"/>
</dbReference>
<sequence length="554" mass="59814">MSTQTQRSGGQILVQQLRNQGVRQVYCVPGESYLAVLDALYDTDINITVCRQEGGAAMMAEAAAKLSGEVGICMVTRAPGATNAYAGVHIAKQDSTPMILFVGQVARDTKGREAFQEMDYASVFGSQTKWAVEIDCIERIPEIVHRAFHTALSGRPGPVVVALPEDMLTEMAAVADAPPCHATEMAPTATQWQQLESVLNQAQRPLFILGGSTWQADATAAFADWAAAHQVPVAVEFRRQMLLSAHHPCYVGDIGLGLNPKLLAYVQQADCIVLLGGRLPEVPSQNYTLLNGGAAKKVVHIHPDVLELHRVYAADVAINTTAAYLANALAAHTQVKTHHADWLAQGRQNYLAWSDTGAVQVSGKMNPANIIRTLQTQLAADAIITNGAGNYAAWLHRFYRYGGFGTQLAPTSGSMGYGLPAAVAAKNQHPEREVICFAGDGCFMMHGQEFATAVQYQLPIMVIIFDNSMYGTIRMHQERHYPLRECATALHNPDFAAYAQAFGGFGARIELDQDFLPAYLAAKASGKPAILHCILEQETLSPTTTLSQLRAAAG</sequence>
<proteinExistence type="inferred from homology"/>
<dbReference type="GO" id="GO:0030976">
    <property type="term" value="F:thiamine pyrophosphate binding"/>
    <property type="evidence" value="ECO:0007669"/>
    <property type="project" value="InterPro"/>
</dbReference>
<dbReference type="InterPro" id="IPR029035">
    <property type="entry name" value="DHS-like_NAD/FAD-binding_dom"/>
</dbReference>
<evidence type="ECO:0000256" key="3">
    <source>
        <dbReference type="RuleBase" id="RU362132"/>
    </source>
</evidence>
<dbReference type="EMBL" id="CP069798">
    <property type="protein sequence ID" value="QRQ82801.1"/>
    <property type="molecule type" value="Genomic_DNA"/>
</dbReference>